<reference evidence="1 2" key="1">
    <citation type="submission" date="2019-04" db="EMBL/GenBank/DDBJ databases">
        <title>Draft genome sequences of Streptomyces avermitilis NBRC 14893.</title>
        <authorList>
            <person name="Komaki H."/>
            <person name="Tamura T."/>
            <person name="Hosoyama A."/>
        </authorList>
    </citation>
    <scope>NUCLEOTIDE SEQUENCE [LARGE SCALE GENOMIC DNA]</scope>
    <source>
        <strain evidence="1 2">NBRC 14893</strain>
    </source>
</reference>
<evidence type="ECO:0000313" key="2">
    <source>
        <dbReference type="Proteomes" id="UP000302139"/>
    </source>
</evidence>
<organism evidence="1 2">
    <name type="scientific">Streptomyces avermitilis</name>
    <dbReference type="NCBI Taxonomy" id="33903"/>
    <lineage>
        <taxon>Bacteria</taxon>
        <taxon>Bacillati</taxon>
        <taxon>Actinomycetota</taxon>
        <taxon>Actinomycetes</taxon>
        <taxon>Kitasatosporales</taxon>
        <taxon>Streptomycetaceae</taxon>
        <taxon>Streptomyces</taxon>
    </lineage>
</organism>
<dbReference type="Proteomes" id="UP000302139">
    <property type="component" value="Unassembled WGS sequence"/>
</dbReference>
<comment type="caution">
    <text evidence="1">The sequence shown here is derived from an EMBL/GenBank/DDBJ whole genome shotgun (WGS) entry which is preliminary data.</text>
</comment>
<gene>
    <name evidence="1" type="ORF">SAV14893_080310</name>
</gene>
<proteinExistence type="predicted"/>
<name>A0A4D4M9V1_STRAX</name>
<protein>
    <submittedName>
        <fullName evidence="1">Uncharacterized protein</fullName>
    </submittedName>
</protein>
<evidence type="ECO:0000313" key="1">
    <source>
        <dbReference type="EMBL" id="GDY68638.1"/>
    </source>
</evidence>
<dbReference type="EMBL" id="BJHX01000001">
    <property type="protein sequence ID" value="GDY68638.1"/>
    <property type="molecule type" value="Genomic_DNA"/>
</dbReference>
<sequence>MWTYEETVAAGHSMDPARWREAFEVARGGHGPDRGSVRAGRTPPAGWAVGAGLDVREFVVEHLHDEAAVAQARSALMCW</sequence>
<accession>A0A4D4M9V1</accession>
<dbReference type="AlphaFoldDB" id="A0A4D4M9V1"/>